<evidence type="ECO:0000259" key="1">
    <source>
        <dbReference type="Pfam" id="PF01037"/>
    </source>
</evidence>
<accession>X1DBL7</accession>
<gene>
    <name evidence="2" type="ORF">S01H4_55374</name>
</gene>
<dbReference type="EMBL" id="BART01031949">
    <property type="protein sequence ID" value="GAH18171.1"/>
    <property type="molecule type" value="Genomic_DNA"/>
</dbReference>
<proteinExistence type="predicted"/>
<reference evidence="2" key="1">
    <citation type="journal article" date="2014" name="Front. Microbiol.">
        <title>High frequency of phylogenetically diverse reductive dehalogenase-homologous genes in deep subseafloor sedimentary metagenomes.</title>
        <authorList>
            <person name="Kawai M."/>
            <person name="Futagami T."/>
            <person name="Toyoda A."/>
            <person name="Takaki Y."/>
            <person name="Nishi S."/>
            <person name="Hori S."/>
            <person name="Arai W."/>
            <person name="Tsubouchi T."/>
            <person name="Morono Y."/>
            <person name="Uchiyama I."/>
            <person name="Ito T."/>
            <person name="Fujiyama A."/>
            <person name="Inagaki F."/>
            <person name="Takami H."/>
        </authorList>
    </citation>
    <scope>NUCLEOTIDE SEQUENCE</scope>
    <source>
        <strain evidence="2">Expedition CK06-06</strain>
    </source>
</reference>
<dbReference type="Gene3D" id="3.30.70.920">
    <property type="match status" value="1"/>
</dbReference>
<dbReference type="InterPro" id="IPR011008">
    <property type="entry name" value="Dimeric_a/b-barrel"/>
</dbReference>
<dbReference type="AlphaFoldDB" id="X1DBL7"/>
<sequence length="80" mass="9020">MHSKQIAYILLLTAPGKDEKVLDNLRSIPEVSEATLVFGEFDIYAMIEVENINELNQVTTKIRKIEGITKTSTLIKSNLK</sequence>
<protein>
    <recommendedName>
        <fullName evidence="1">Transcription regulator AsnC/Lrp ligand binding domain-containing protein</fullName>
    </recommendedName>
</protein>
<dbReference type="Pfam" id="PF01037">
    <property type="entry name" value="AsnC_trans_reg"/>
    <property type="match status" value="1"/>
</dbReference>
<feature type="domain" description="Transcription regulator AsnC/Lrp ligand binding" evidence="1">
    <location>
        <begin position="13"/>
        <end position="75"/>
    </location>
</feature>
<organism evidence="2">
    <name type="scientific">marine sediment metagenome</name>
    <dbReference type="NCBI Taxonomy" id="412755"/>
    <lineage>
        <taxon>unclassified sequences</taxon>
        <taxon>metagenomes</taxon>
        <taxon>ecological metagenomes</taxon>
    </lineage>
</organism>
<evidence type="ECO:0000313" key="2">
    <source>
        <dbReference type="EMBL" id="GAH18171.1"/>
    </source>
</evidence>
<dbReference type="InterPro" id="IPR019887">
    <property type="entry name" value="Tscrpt_reg_AsnC/Lrp_C"/>
</dbReference>
<comment type="caution">
    <text evidence="2">The sequence shown here is derived from an EMBL/GenBank/DDBJ whole genome shotgun (WGS) entry which is preliminary data.</text>
</comment>
<dbReference type="SUPFAM" id="SSF54909">
    <property type="entry name" value="Dimeric alpha+beta barrel"/>
    <property type="match status" value="1"/>
</dbReference>
<name>X1DBL7_9ZZZZ</name>